<evidence type="ECO:0000313" key="3">
    <source>
        <dbReference type="Proteomes" id="UP000247792"/>
    </source>
</evidence>
<comment type="caution">
    <text evidence="2">The sequence shown here is derived from an EMBL/GenBank/DDBJ whole genome shotgun (WGS) entry which is preliminary data.</text>
</comment>
<accession>A0A318J178</accession>
<evidence type="ECO:0000256" key="1">
    <source>
        <dbReference type="SAM" id="MobiDB-lite"/>
    </source>
</evidence>
<protein>
    <submittedName>
        <fullName evidence="2">Uncharacterized protein</fullName>
    </submittedName>
</protein>
<feature type="region of interest" description="Disordered" evidence="1">
    <location>
        <begin position="24"/>
        <end position="44"/>
    </location>
</feature>
<evidence type="ECO:0000313" key="2">
    <source>
        <dbReference type="EMBL" id="PXX41355.1"/>
    </source>
</evidence>
<dbReference type="EMBL" id="QJKB01000007">
    <property type="protein sequence ID" value="PXX41355.1"/>
    <property type="molecule type" value="Genomic_DNA"/>
</dbReference>
<dbReference type="Proteomes" id="UP000247792">
    <property type="component" value="Unassembled WGS sequence"/>
</dbReference>
<reference evidence="2 3" key="1">
    <citation type="submission" date="2018-05" db="EMBL/GenBank/DDBJ databases">
        <title>Genomic Encyclopedia of Type Strains, Phase IV (KMG-IV): sequencing the most valuable type-strain genomes for metagenomic binning, comparative biology and taxonomic classification.</title>
        <authorList>
            <person name="Goeker M."/>
        </authorList>
    </citation>
    <scope>NUCLEOTIDE SEQUENCE [LARGE SCALE GENOMIC DNA]</scope>
    <source>
        <strain evidence="2 3">DSM 19792</strain>
    </source>
</reference>
<sequence length="44" mass="4801">MQNMRPITRAEINSGMIINQGFAAKAGPAKSSENPDANHLLHLR</sequence>
<name>A0A318J178_9BURK</name>
<dbReference type="AlphaFoldDB" id="A0A318J178"/>
<proteinExistence type="predicted"/>
<gene>
    <name evidence="2" type="ORF">DFR42_1076</name>
</gene>
<organism evidence="2 3">
    <name type="scientific">Undibacterium pigrum</name>
    <dbReference type="NCBI Taxonomy" id="401470"/>
    <lineage>
        <taxon>Bacteria</taxon>
        <taxon>Pseudomonadati</taxon>
        <taxon>Pseudomonadota</taxon>
        <taxon>Betaproteobacteria</taxon>
        <taxon>Burkholderiales</taxon>
        <taxon>Oxalobacteraceae</taxon>
        <taxon>Undibacterium</taxon>
    </lineage>
</organism>
<keyword evidence="3" id="KW-1185">Reference proteome</keyword>